<comment type="caution">
    <text evidence="2">The sequence shown here is derived from an EMBL/GenBank/DDBJ whole genome shotgun (WGS) entry which is preliminary data.</text>
</comment>
<name>A0ABP7D777_9GAMM</name>
<accession>A0ABP7D777</accession>
<protein>
    <recommendedName>
        <fullName evidence="4">Molybdopterin-binding protein</fullName>
    </recommendedName>
</protein>
<dbReference type="SUPFAM" id="SSF56524">
    <property type="entry name" value="Oxidoreductase molybdopterin-binding domain"/>
    <property type="match status" value="1"/>
</dbReference>
<organism evidence="2 3">
    <name type="scientific">Oceanisphaera sediminis</name>
    <dbReference type="NCBI Taxonomy" id="981381"/>
    <lineage>
        <taxon>Bacteria</taxon>
        <taxon>Pseudomonadati</taxon>
        <taxon>Pseudomonadota</taxon>
        <taxon>Gammaproteobacteria</taxon>
        <taxon>Aeromonadales</taxon>
        <taxon>Aeromonadaceae</taxon>
        <taxon>Oceanisphaera</taxon>
    </lineage>
</organism>
<keyword evidence="3" id="KW-1185">Reference proteome</keyword>
<dbReference type="Proteomes" id="UP001501479">
    <property type="component" value="Unassembled WGS sequence"/>
</dbReference>
<proteinExistence type="predicted"/>
<dbReference type="Gene3D" id="3.90.420.10">
    <property type="entry name" value="Oxidoreductase, molybdopterin-binding domain"/>
    <property type="match status" value="1"/>
</dbReference>
<dbReference type="RefSeq" id="WP_344962150.1">
    <property type="nucleotide sequence ID" value="NZ_BAABDS010000006.1"/>
</dbReference>
<evidence type="ECO:0000313" key="3">
    <source>
        <dbReference type="Proteomes" id="UP001501479"/>
    </source>
</evidence>
<reference evidence="3" key="1">
    <citation type="journal article" date="2019" name="Int. J. Syst. Evol. Microbiol.">
        <title>The Global Catalogue of Microorganisms (GCM) 10K type strain sequencing project: providing services to taxonomists for standard genome sequencing and annotation.</title>
        <authorList>
            <consortium name="The Broad Institute Genomics Platform"/>
            <consortium name="The Broad Institute Genome Sequencing Center for Infectious Disease"/>
            <person name="Wu L."/>
            <person name="Ma J."/>
        </authorList>
    </citation>
    <scope>NUCLEOTIDE SEQUENCE [LARGE SCALE GENOMIC DNA]</scope>
    <source>
        <strain evidence="3">JCM 17329</strain>
    </source>
</reference>
<evidence type="ECO:0000313" key="2">
    <source>
        <dbReference type="EMBL" id="GAA3701830.1"/>
    </source>
</evidence>
<dbReference type="EMBL" id="BAABDS010000006">
    <property type="protein sequence ID" value="GAA3701830.1"/>
    <property type="molecule type" value="Genomic_DNA"/>
</dbReference>
<feature type="chain" id="PRO_5047007272" description="Molybdopterin-binding protein" evidence="1">
    <location>
        <begin position="20"/>
        <end position="166"/>
    </location>
</feature>
<dbReference type="InterPro" id="IPR036374">
    <property type="entry name" value="OxRdtase_Mopterin-bd_sf"/>
</dbReference>
<evidence type="ECO:0008006" key="4">
    <source>
        <dbReference type="Google" id="ProtNLM"/>
    </source>
</evidence>
<keyword evidence="1" id="KW-0732">Signal</keyword>
<gene>
    <name evidence="2" type="ORF">GCM10022421_05470</name>
</gene>
<sequence length="166" mass="19297">MKLMGRILMLLLWSWQAQASEPVVLTLLGDMRLDERQYERLDFTLSELQAMPQAEITTAHPWVSRPHHYRGVDLNRLVTRLFGHRRVVTLHLEALNGFSVAVDWPQVSPLNPILAWQDDGKKMSRRNKGPLWLMLPFDRVPKVQQADLLHFMAWQLSSISVHSEPE</sequence>
<evidence type="ECO:0000256" key="1">
    <source>
        <dbReference type="SAM" id="SignalP"/>
    </source>
</evidence>
<feature type="signal peptide" evidence="1">
    <location>
        <begin position="1"/>
        <end position="19"/>
    </location>
</feature>